<organism evidence="2">
    <name type="scientific">Zea mays</name>
    <name type="common">Maize</name>
    <dbReference type="NCBI Taxonomy" id="4577"/>
    <lineage>
        <taxon>Eukaryota</taxon>
        <taxon>Viridiplantae</taxon>
        <taxon>Streptophyta</taxon>
        <taxon>Embryophyta</taxon>
        <taxon>Tracheophyta</taxon>
        <taxon>Spermatophyta</taxon>
        <taxon>Magnoliopsida</taxon>
        <taxon>Liliopsida</taxon>
        <taxon>Poales</taxon>
        <taxon>Poaceae</taxon>
        <taxon>PACMAD clade</taxon>
        <taxon>Panicoideae</taxon>
        <taxon>Andropogonodae</taxon>
        <taxon>Andropogoneae</taxon>
        <taxon>Tripsacinae</taxon>
        <taxon>Zea</taxon>
    </lineage>
</organism>
<feature type="compositionally biased region" description="Polar residues" evidence="1">
    <location>
        <begin position="117"/>
        <end position="126"/>
    </location>
</feature>
<reference evidence="2" key="1">
    <citation type="journal article" date="2009" name="PLoS Genet.">
        <title>Sequencing, mapping, and analysis of 27,455 maize full-length cDNAs.</title>
        <authorList>
            <person name="Soderlund C."/>
            <person name="Descour A."/>
            <person name="Kudrna D."/>
            <person name="Bomhoff M."/>
            <person name="Boyd L."/>
            <person name="Currie J."/>
            <person name="Angelova A."/>
            <person name="Collura K."/>
            <person name="Wissotski M."/>
            <person name="Ashley E."/>
            <person name="Morrow D."/>
            <person name="Fernandes J."/>
            <person name="Walbot V."/>
            <person name="Yu Y."/>
        </authorList>
    </citation>
    <scope>NUCLEOTIDE SEQUENCE</scope>
    <source>
        <strain evidence="2">B73</strain>
    </source>
</reference>
<name>C0PK12_MAIZE</name>
<proteinExistence type="evidence at transcript level"/>
<dbReference type="EMBL" id="BT068631">
    <property type="protein sequence ID" value="ACN35528.1"/>
    <property type="molecule type" value="mRNA"/>
</dbReference>
<evidence type="ECO:0000313" key="2">
    <source>
        <dbReference type="EMBL" id="ACN35528.1"/>
    </source>
</evidence>
<feature type="compositionally biased region" description="Polar residues" evidence="1">
    <location>
        <begin position="79"/>
        <end position="97"/>
    </location>
</feature>
<protein>
    <submittedName>
        <fullName evidence="2">Uncharacterized protein</fullName>
    </submittedName>
</protein>
<feature type="compositionally biased region" description="Gly residues" evidence="1">
    <location>
        <begin position="157"/>
        <end position="168"/>
    </location>
</feature>
<feature type="region of interest" description="Disordered" evidence="1">
    <location>
        <begin position="1"/>
        <end position="168"/>
    </location>
</feature>
<feature type="compositionally biased region" description="Pro residues" evidence="1">
    <location>
        <begin position="57"/>
        <end position="69"/>
    </location>
</feature>
<evidence type="ECO:0000256" key="1">
    <source>
        <dbReference type="SAM" id="MobiDB-lite"/>
    </source>
</evidence>
<sequence length="168" mass="18131">MEWTQINVRSVPCRGGSRRRSRPSARGRGTTRRPRWRRRRRRWPRCRRRAASRSRSPAPPWTPSPPRPATPLRGKKNHSAGQASSDTSRWKVSTVPASGSRGAGFYSPAYAPAAKTQVATAQSTLQARPHAAEPSPAPDHSHGTGGADGADELGDRSIGGRGIGGTQL</sequence>
<reference evidence="2" key="2">
    <citation type="submission" date="2012-06" db="EMBL/GenBank/DDBJ databases">
        <authorList>
            <person name="Yu Y."/>
            <person name="Currie J."/>
            <person name="Lomeli R."/>
            <person name="Angelova A."/>
            <person name="Collura K."/>
            <person name="Wissotski M."/>
            <person name="Campos D."/>
            <person name="Kudrna D."/>
            <person name="Golser W."/>
            <person name="Ashely E."/>
            <person name="Descour A."/>
            <person name="Fernandes J."/>
            <person name="Soderlund C."/>
            <person name="Walbot V."/>
        </authorList>
    </citation>
    <scope>NUCLEOTIDE SEQUENCE</scope>
    <source>
        <strain evidence="2">B73</strain>
    </source>
</reference>
<dbReference type="AlphaFoldDB" id="C0PK12"/>
<accession>C0PK12</accession>
<feature type="compositionally biased region" description="Basic residues" evidence="1">
    <location>
        <begin position="16"/>
        <end position="52"/>
    </location>
</feature>